<dbReference type="InterPro" id="IPR036603">
    <property type="entry name" value="RBP11-like"/>
</dbReference>
<comment type="caution">
    <text evidence="7">The sequence shown here is derived from an EMBL/GenBank/DDBJ whole genome shotgun (WGS) entry which is preliminary data.</text>
</comment>
<sequence>MNAPDRFELFLLAEGEKKIEEKVYSGMSNTSDFLLKKEDHTLGNLLSEHLKLHPNVLMAGYKRTFELFLLAEGEKKIEEKVYSGMSNTSDFLLKKEDHTLGNLLSEHLKLHPNVLMAGYKLGHPNVPELFIRVQTDGTVTSRDVFTSVCEKLINQLEMLHQKFTREWELRRIANTGAQSDMQANGL</sequence>
<dbReference type="CDD" id="cd06926">
    <property type="entry name" value="RNAP_II_RPB11"/>
    <property type="match status" value="1"/>
</dbReference>
<dbReference type="InterPro" id="IPR022905">
    <property type="entry name" value="Rpo11-like"/>
</dbReference>
<dbReference type="PANTHER" id="PTHR13946">
    <property type="entry name" value="DNA-DIRECTED RNA POLYMERASE I,II,III"/>
    <property type="match status" value="1"/>
</dbReference>
<feature type="domain" description="DNA-directed RNA polymerase RBP11-like dimerisation" evidence="6">
    <location>
        <begin position="89"/>
        <end position="161"/>
    </location>
</feature>
<comment type="similarity">
    <text evidence="5">Belongs to the archaeal Rpo11/eukaryotic RPB11/RPC19 RNA polymerase subunit family.</text>
</comment>
<keyword evidence="4" id="KW-0539">Nucleus</keyword>
<name>A0A0A2VI10_BEABA</name>
<gene>
    <name evidence="7" type="ORF">BBAD15_g7489</name>
</gene>
<evidence type="ECO:0000256" key="2">
    <source>
        <dbReference type="ARBA" id="ARBA00022478"/>
    </source>
</evidence>
<dbReference type="PANTHER" id="PTHR13946:SF16">
    <property type="entry name" value="DNA-DIRECTED RNA POLYMERASE II SUBUNIT RPB11"/>
    <property type="match status" value="1"/>
</dbReference>
<dbReference type="GO" id="GO:0005665">
    <property type="term" value="C:RNA polymerase II, core complex"/>
    <property type="evidence" value="ECO:0007669"/>
    <property type="project" value="InterPro"/>
</dbReference>
<dbReference type="SUPFAM" id="SSF55257">
    <property type="entry name" value="RBP11-like subunits of RNA polymerase"/>
    <property type="match status" value="2"/>
</dbReference>
<evidence type="ECO:0000259" key="6">
    <source>
        <dbReference type="Pfam" id="PF13656"/>
    </source>
</evidence>
<accession>A0A0A2VI10</accession>
<comment type="subcellular location">
    <subcellularLocation>
        <location evidence="1">Nucleus</location>
    </subcellularLocation>
</comment>
<dbReference type="InterPro" id="IPR037685">
    <property type="entry name" value="RBP11"/>
</dbReference>
<dbReference type="InterPro" id="IPR009025">
    <property type="entry name" value="RBP11-like_dimer"/>
</dbReference>
<evidence type="ECO:0000256" key="3">
    <source>
        <dbReference type="ARBA" id="ARBA00023163"/>
    </source>
</evidence>
<dbReference type="HOGENOM" id="CLU_1454139_0_0_1"/>
<keyword evidence="3" id="KW-0804">Transcription</keyword>
<dbReference type="EMBL" id="ANFO01000719">
    <property type="protein sequence ID" value="KGQ07188.1"/>
    <property type="molecule type" value="Genomic_DNA"/>
</dbReference>
<keyword evidence="2 7" id="KW-0240">DNA-directed RNA polymerase</keyword>
<evidence type="ECO:0000256" key="5">
    <source>
        <dbReference type="ARBA" id="ARBA00025751"/>
    </source>
</evidence>
<dbReference type="GO" id="GO:0046983">
    <property type="term" value="F:protein dimerization activity"/>
    <property type="evidence" value="ECO:0007669"/>
    <property type="project" value="InterPro"/>
</dbReference>
<dbReference type="InterPro" id="IPR008193">
    <property type="entry name" value="RNA_pol_Rpb11_13-16kDa_CS"/>
</dbReference>
<dbReference type="Pfam" id="PF13656">
    <property type="entry name" value="RNA_pol_L_2"/>
    <property type="match status" value="2"/>
</dbReference>
<dbReference type="GO" id="GO:0006366">
    <property type="term" value="P:transcription by RNA polymerase II"/>
    <property type="evidence" value="ECO:0007669"/>
    <property type="project" value="InterPro"/>
</dbReference>
<dbReference type="GO" id="GO:0003677">
    <property type="term" value="F:DNA binding"/>
    <property type="evidence" value="ECO:0007669"/>
    <property type="project" value="InterPro"/>
</dbReference>
<dbReference type="HAMAP" id="MF_00261">
    <property type="entry name" value="RNApol_arch_Rpo11"/>
    <property type="match status" value="1"/>
</dbReference>
<reference evidence="7 8" key="1">
    <citation type="submission" date="2012-10" db="EMBL/GenBank/DDBJ databases">
        <title>Genome sequencing and analysis of entomopathogenic fungi Beauveria bassiana D1-5.</title>
        <authorList>
            <person name="Li Q."/>
            <person name="Wang L."/>
            <person name="Zhang Z."/>
            <person name="Wang Q."/>
            <person name="Ren J."/>
            <person name="Wang M."/>
            <person name="Xu W."/>
            <person name="Wang J."/>
            <person name="Lu Y."/>
            <person name="Du Q."/>
            <person name="Sun Z."/>
        </authorList>
    </citation>
    <scope>NUCLEOTIDE SEQUENCE [LARGE SCALE GENOMIC DNA]</scope>
    <source>
        <strain evidence="7 8">D1-5</strain>
    </source>
</reference>
<organism evidence="7 8">
    <name type="scientific">Beauveria bassiana D1-5</name>
    <dbReference type="NCBI Taxonomy" id="1245745"/>
    <lineage>
        <taxon>Eukaryota</taxon>
        <taxon>Fungi</taxon>
        <taxon>Dikarya</taxon>
        <taxon>Ascomycota</taxon>
        <taxon>Pezizomycotina</taxon>
        <taxon>Sordariomycetes</taxon>
        <taxon>Hypocreomycetidae</taxon>
        <taxon>Hypocreales</taxon>
        <taxon>Cordycipitaceae</taxon>
        <taxon>Beauveria</taxon>
    </lineage>
</organism>
<dbReference type="OrthoDB" id="10248581at2759"/>
<dbReference type="Gene3D" id="3.30.1360.10">
    <property type="entry name" value="RNA polymerase, RBP11-like subunit"/>
    <property type="match status" value="2"/>
</dbReference>
<dbReference type="Proteomes" id="UP000030106">
    <property type="component" value="Unassembled WGS sequence"/>
</dbReference>
<dbReference type="AlphaFoldDB" id="A0A0A2VI10"/>
<dbReference type="eggNOG" id="KOG4392">
    <property type="taxonomic scope" value="Eukaryota"/>
</dbReference>
<evidence type="ECO:0000313" key="7">
    <source>
        <dbReference type="EMBL" id="KGQ07188.1"/>
    </source>
</evidence>
<evidence type="ECO:0000256" key="4">
    <source>
        <dbReference type="ARBA" id="ARBA00023242"/>
    </source>
</evidence>
<dbReference type="GO" id="GO:0003899">
    <property type="term" value="F:DNA-directed RNA polymerase activity"/>
    <property type="evidence" value="ECO:0007669"/>
    <property type="project" value="InterPro"/>
</dbReference>
<evidence type="ECO:0000313" key="8">
    <source>
        <dbReference type="Proteomes" id="UP000030106"/>
    </source>
</evidence>
<dbReference type="PROSITE" id="PS01154">
    <property type="entry name" value="RNA_POL_L_13KD"/>
    <property type="match status" value="1"/>
</dbReference>
<dbReference type="STRING" id="1245745.A0A0A2VI10"/>
<proteinExistence type="inferred from homology"/>
<protein>
    <submittedName>
        <fullName evidence="7">DNA-directed RNA polymerase II subunit RPB11</fullName>
    </submittedName>
</protein>
<feature type="domain" description="DNA-directed RNA polymerase RBP11-like dimerisation" evidence="6">
    <location>
        <begin position="31"/>
        <end position="66"/>
    </location>
</feature>
<evidence type="ECO:0000256" key="1">
    <source>
        <dbReference type="ARBA" id="ARBA00004123"/>
    </source>
</evidence>